<comment type="caution">
    <text evidence="2">The sequence shown here is derived from an EMBL/GenBank/DDBJ whole genome shotgun (WGS) entry which is preliminary data.</text>
</comment>
<reference evidence="2 3" key="1">
    <citation type="journal article" date="2011" name="Int. J. Syst. Evol. Microbiol.">
        <title>Allobacillus halotolerans gen. nov., sp. nov. isolated from shrimp paste.</title>
        <authorList>
            <person name="Sheu S.Y."/>
            <person name="Arun A.B."/>
            <person name="Jiang S.R."/>
            <person name="Young C.C."/>
            <person name="Chen W.M."/>
        </authorList>
    </citation>
    <scope>NUCLEOTIDE SEQUENCE [LARGE SCALE GENOMIC DNA]</scope>
    <source>
        <strain evidence="2 3">LMG 24826</strain>
    </source>
</reference>
<dbReference type="EMBL" id="JAHLZF010000002">
    <property type="protein sequence ID" value="MBU6079885.1"/>
    <property type="molecule type" value="Genomic_DNA"/>
</dbReference>
<proteinExistence type="predicted"/>
<evidence type="ECO:0000313" key="3">
    <source>
        <dbReference type="Proteomes" id="UP000812672"/>
    </source>
</evidence>
<dbReference type="InterPro" id="IPR011990">
    <property type="entry name" value="TPR-like_helical_dom_sf"/>
</dbReference>
<dbReference type="InterPro" id="IPR019734">
    <property type="entry name" value="TPR_rpt"/>
</dbReference>
<dbReference type="SUPFAM" id="SSF48452">
    <property type="entry name" value="TPR-like"/>
    <property type="match status" value="1"/>
</dbReference>
<evidence type="ECO:0008006" key="4">
    <source>
        <dbReference type="Google" id="ProtNLM"/>
    </source>
</evidence>
<evidence type="ECO:0000313" key="2">
    <source>
        <dbReference type="EMBL" id="MBU6079885.1"/>
    </source>
</evidence>
<sequence>MEEELNRAMVLRKNGEFNKSTVLLIRLAEIYPFYASINYECAQSLMLVGKETESVPYFERAIRLGLPSEALADTYISLSHGYQLMGDKERARDAIQKGNQIKQNHRHMEKSHAAVPRSTVKK</sequence>
<gene>
    <name evidence="2" type="ORF">KQ486_02535</name>
</gene>
<protein>
    <recommendedName>
        <fullName evidence="4">Tetratricopeptide repeat protein</fullName>
    </recommendedName>
</protein>
<feature type="region of interest" description="Disordered" evidence="1">
    <location>
        <begin position="100"/>
        <end position="122"/>
    </location>
</feature>
<dbReference type="Proteomes" id="UP000812672">
    <property type="component" value="Unassembled WGS sequence"/>
</dbReference>
<dbReference type="Pfam" id="PF13181">
    <property type="entry name" value="TPR_8"/>
    <property type="match status" value="1"/>
</dbReference>
<accession>A0ABS6GLN9</accession>
<dbReference type="Gene3D" id="1.25.40.10">
    <property type="entry name" value="Tetratricopeptide repeat domain"/>
    <property type="match status" value="1"/>
</dbReference>
<name>A0ABS6GLN9_9BACI</name>
<evidence type="ECO:0000256" key="1">
    <source>
        <dbReference type="SAM" id="MobiDB-lite"/>
    </source>
</evidence>
<dbReference type="RefSeq" id="WP_144161114.1">
    <property type="nucleotide sequence ID" value="NZ_CAUPKR010000003.1"/>
</dbReference>
<keyword evidence="3" id="KW-1185">Reference proteome</keyword>
<organism evidence="2 3">
    <name type="scientific">Allobacillus halotolerans</name>
    <dbReference type="NCBI Taxonomy" id="570278"/>
    <lineage>
        <taxon>Bacteria</taxon>
        <taxon>Bacillati</taxon>
        <taxon>Bacillota</taxon>
        <taxon>Bacilli</taxon>
        <taxon>Bacillales</taxon>
        <taxon>Bacillaceae</taxon>
        <taxon>Allobacillus</taxon>
    </lineage>
</organism>